<feature type="domain" description="JmjC" evidence="3">
    <location>
        <begin position="214"/>
        <end position="371"/>
    </location>
</feature>
<dbReference type="PANTHER" id="PTHR12480">
    <property type="entry name" value="ARGININE DEMETHYLASE AND LYSYL-HYDROXYLASE JMJD"/>
    <property type="match status" value="1"/>
</dbReference>
<comment type="caution">
    <text evidence="4">The sequence shown here is derived from an EMBL/GenBank/DDBJ whole genome shotgun (WGS) entry which is preliminary data.</text>
</comment>
<dbReference type="Pfam" id="PF13621">
    <property type="entry name" value="Cupin_8"/>
    <property type="match status" value="1"/>
</dbReference>
<dbReference type="GO" id="GO:0005634">
    <property type="term" value="C:nucleus"/>
    <property type="evidence" value="ECO:0007669"/>
    <property type="project" value="TreeGrafter"/>
</dbReference>
<evidence type="ECO:0000256" key="2">
    <source>
        <dbReference type="SAM" id="SignalP"/>
    </source>
</evidence>
<keyword evidence="2" id="KW-0732">Signal</keyword>
<keyword evidence="5" id="KW-1185">Reference proteome</keyword>
<organism evidence="4 5">
    <name type="scientific">Cylindrotheca closterium</name>
    <dbReference type="NCBI Taxonomy" id="2856"/>
    <lineage>
        <taxon>Eukaryota</taxon>
        <taxon>Sar</taxon>
        <taxon>Stramenopiles</taxon>
        <taxon>Ochrophyta</taxon>
        <taxon>Bacillariophyta</taxon>
        <taxon>Bacillariophyceae</taxon>
        <taxon>Bacillariophycidae</taxon>
        <taxon>Bacillariales</taxon>
        <taxon>Bacillariaceae</taxon>
        <taxon>Cylindrotheca</taxon>
    </lineage>
</organism>
<keyword evidence="1" id="KW-0040">ANK repeat</keyword>
<sequence>MNGLHQGFTLQFLFLCLIGWAVARVGAASAIRVRDDEPSLEYKRVHNHLDTWKAYSRKKHTAAEMCLKPKTTSEPSFLIRPIRRVKASEMTVEEFNSKFVHADRALPIIFEDDNFDDSEWTPSSFIEQCGDIPIEDSEDEELGEIHSVREVYESLVGEKWAGLGVPDLDKHNIVTMEDLLNAQGTPEGKGLYLHDAPLSWHCPPKVDKIKVPKYFPRNYDALLWQPKDLGKTAVELEFQWPSIFISKAGTGSRLHSDSRMTRFYTQVLHGAKLWRVTPPSEYWRLDPQSNPETTFYPTIFGADIIEPDFEKHEHLDGTLVYETIMKKGDVLFLPHGWPHQVLNVKESVMSAVNYYDSTVLDVAKQCLEFEEYETNDLYVIKAFFMPLDDPVFNDGDPEQDISWSDFLRGQHLQVAEVPKWLIEKVKKEPHWMINYRDLDGFPALHVAVEYNFMKLVAFLIETAGVNVNFIDRLGSTALDLVRDMNYPEMEKLLLNHGALSAEQIRYKKAANQEPQAKSPSSSWWPF</sequence>
<dbReference type="PROSITE" id="PS51184">
    <property type="entry name" value="JMJC"/>
    <property type="match status" value="1"/>
</dbReference>
<dbReference type="Proteomes" id="UP001295423">
    <property type="component" value="Unassembled WGS sequence"/>
</dbReference>
<dbReference type="InterPro" id="IPR041667">
    <property type="entry name" value="Cupin_8"/>
</dbReference>
<reference evidence="4" key="1">
    <citation type="submission" date="2023-08" db="EMBL/GenBank/DDBJ databases">
        <authorList>
            <person name="Audoor S."/>
            <person name="Bilcke G."/>
        </authorList>
    </citation>
    <scope>NUCLEOTIDE SEQUENCE</scope>
</reference>
<proteinExistence type="predicted"/>
<dbReference type="GO" id="GO:0033749">
    <property type="term" value="F:histone H4R3 demethylase activity"/>
    <property type="evidence" value="ECO:0007669"/>
    <property type="project" value="TreeGrafter"/>
</dbReference>
<dbReference type="InterPro" id="IPR036770">
    <property type="entry name" value="Ankyrin_rpt-contain_sf"/>
</dbReference>
<dbReference type="Gene3D" id="1.25.40.20">
    <property type="entry name" value="Ankyrin repeat-containing domain"/>
    <property type="match status" value="1"/>
</dbReference>
<dbReference type="SUPFAM" id="SSF51197">
    <property type="entry name" value="Clavaminate synthase-like"/>
    <property type="match status" value="1"/>
</dbReference>
<feature type="signal peptide" evidence="2">
    <location>
        <begin position="1"/>
        <end position="23"/>
    </location>
</feature>
<evidence type="ECO:0000259" key="3">
    <source>
        <dbReference type="PROSITE" id="PS51184"/>
    </source>
</evidence>
<dbReference type="PANTHER" id="PTHR12480:SF22">
    <property type="entry name" value="JMJC DOMAIN-CONTAINING PROTEIN"/>
    <property type="match status" value="1"/>
</dbReference>
<evidence type="ECO:0000256" key="1">
    <source>
        <dbReference type="PROSITE-ProRule" id="PRU00023"/>
    </source>
</evidence>
<protein>
    <recommendedName>
        <fullName evidence="3">JmjC domain-containing protein</fullName>
    </recommendedName>
</protein>
<feature type="repeat" description="ANK" evidence="1">
    <location>
        <begin position="439"/>
        <end position="472"/>
    </location>
</feature>
<dbReference type="InterPro" id="IPR050910">
    <property type="entry name" value="JMJD6_ArgDemeth/LysHydrox"/>
</dbReference>
<dbReference type="GO" id="GO:0106140">
    <property type="term" value="F:P-TEFb complex binding"/>
    <property type="evidence" value="ECO:0007669"/>
    <property type="project" value="TreeGrafter"/>
</dbReference>
<feature type="chain" id="PRO_5041972615" description="JmjC domain-containing protein" evidence="2">
    <location>
        <begin position="24"/>
        <end position="526"/>
    </location>
</feature>
<accession>A0AAD2CJV8</accession>
<evidence type="ECO:0000313" key="4">
    <source>
        <dbReference type="EMBL" id="CAJ1936277.1"/>
    </source>
</evidence>
<dbReference type="SUPFAM" id="SSF48403">
    <property type="entry name" value="Ankyrin repeat"/>
    <property type="match status" value="1"/>
</dbReference>
<dbReference type="Pfam" id="PF00023">
    <property type="entry name" value="Ank"/>
    <property type="match status" value="1"/>
</dbReference>
<dbReference type="PROSITE" id="PS50088">
    <property type="entry name" value="ANK_REPEAT"/>
    <property type="match status" value="1"/>
</dbReference>
<dbReference type="Gene3D" id="2.60.120.650">
    <property type="entry name" value="Cupin"/>
    <property type="match status" value="1"/>
</dbReference>
<dbReference type="AlphaFoldDB" id="A0AAD2CJV8"/>
<dbReference type="SMART" id="SM00248">
    <property type="entry name" value="ANK"/>
    <property type="match status" value="2"/>
</dbReference>
<dbReference type="InterPro" id="IPR003347">
    <property type="entry name" value="JmjC_dom"/>
</dbReference>
<dbReference type="GO" id="GO:0005737">
    <property type="term" value="C:cytoplasm"/>
    <property type="evidence" value="ECO:0007669"/>
    <property type="project" value="TreeGrafter"/>
</dbReference>
<gene>
    <name evidence="4" type="ORF">CYCCA115_LOCUS5111</name>
</gene>
<evidence type="ECO:0000313" key="5">
    <source>
        <dbReference type="Proteomes" id="UP001295423"/>
    </source>
</evidence>
<dbReference type="EMBL" id="CAKOGP040000557">
    <property type="protein sequence ID" value="CAJ1936277.1"/>
    <property type="molecule type" value="Genomic_DNA"/>
</dbReference>
<dbReference type="InterPro" id="IPR002110">
    <property type="entry name" value="Ankyrin_rpt"/>
</dbReference>
<name>A0AAD2CJV8_9STRA</name>